<dbReference type="Pfam" id="PF04230">
    <property type="entry name" value="PS_pyruv_trans"/>
    <property type="match status" value="1"/>
</dbReference>
<sequence length="406" mass="46244">MKSIGRMNDAEQKKKIIFYGAYDRYNYGDNLMPIIFQFYIEKYHPLLLNDYKIEYCAIGNSDLSRYTCFKTTKIAHLLDSTPDDSLLIVIGGEVLCATNLTLLTHMQNTRFSHAIVKAGKYLLRRHLNVLTNKIYGTRWEFPYVPPKSAFKNRIKLAFNTVGGGISGLSVKNETDVKNRLKSADYISVRDKRTQQNLKSTINAALYPDSVFLISELVSSDFLNKEIKESIKNVKDKPYLCFQASPHKVGADETEVVEALIQIAKIRKEKVVLLPIGYASGHDDLQYLKKIEKRLDGEGLLLQKLNVWEIMYIIKNAKLFIGTSLHGIITAMAFNVPHFGLNPNIFKVNSFLQDWSIFPFNRSLRLEQIVSASSEDFSFYGQELQANSVKLGELVKENNSNIVKLCQ</sequence>
<accession>K6YEA3</accession>
<dbReference type="AlphaFoldDB" id="K6YEA3"/>
<proteinExistence type="predicted"/>
<evidence type="ECO:0000313" key="2">
    <source>
        <dbReference type="EMBL" id="GAC31074.1"/>
    </source>
</evidence>
<dbReference type="PANTHER" id="PTHR36836">
    <property type="entry name" value="COLANIC ACID BIOSYNTHESIS PROTEIN WCAK"/>
    <property type="match status" value="1"/>
</dbReference>
<evidence type="ECO:0000313" key="3">
    <source>
        <dbReference type="Proteomes" id="UP000006322"/>
    </source>
</evidence>
<dbReference type="STRING" id="1129793.GPLA_0153"/>
<dbReference type="Proteomes" id="UP000006322">
    <property type="component" value="Unassembled WGS sequence"/>
</dbReference>
<dbReference type="RefSeq" id="WP_007102882.1">
    <property type="nucleotide sequence ID" value="NZ_BAER01000011.1"/>
</dbReference>
<name>K6YEA3_9ALTE</name>
<dbReference type="PANTHER" id="PTHR36836:SF1">
    <property type="entry name" value="COLANIC ACID BIOSYNTHESIS PROTEIN WCAK"/>
    <property type="match status" value="1"/>
</dbReference>
<dbReference type="InterPro" id="IPR007345">
    <property type="entry name" value="Polysacch_pyruvyl_Trfase"/>
</dbReference>
<dbReference type="EMBL" id="BAER01000011">
    <property type="protein sequence ID" value="GAC31074.1"/>
    <property type="molecule type" value="Genomic_DNA"/>
</dbReference>
<reference evidence="3" key="1">
    <citation type="journal article" date="2014" name="Environ. Microbiol.">
        <title>Comparative genomics of the marine bacterial genus Glaciecola reveals the high degree of genomic diversity and genomic characteristic for cold adaptation.</title>
        <authorList>
            <person name="Qin Q.L."/>
            <person name="Xie B.B."/>
            <person name="Yu Y."/>
            <person name="Shu Y.L."/>
            <person name="Rong J.C."/>
            <person name="Zhang Y.J."/>
            <person name="Zhao D.L."/>
            <person name="Chen X.L."/>
            <person name="Zhang X.Y."/>
            <person name="Chen B."/>
            <person name="Zhou B.C."/>
            <person name="Zhang Y.Z."/>
        </authorList>
    </citation>
    <scope>NUCLEOTIDE SEQUENCE [LARGE SCALE GENOMIC DNA]</scope>
    <source>
        <strain evidence="3">LMG 21857</strain>
    </source>
</reference>
<gene>
    <name evidence="2" type="ORF">GPLA_0153</name>
</gene>
<protein>
    <recommendedName>
        <fullName evidence="1">Polysaccharide pyruvyl transferase domain-containing protein</fullName>
    </recommendedName>
</protein>
<keyword evidence="3" id="KW-1185">Reference proteome</keyword>
<feature type="domain" description="Polysaccharide pyruvyl transferase" evidence="1">
    <location>
        <begin position="26"/>
        <end position="341"/>
    </location>
</feature>
<evidence type="ECO:0000259" key="1">
    <source>
        <dbReference type="Pfam" id="PF04230"/>
    </source>
</evidence>
<comment type="caution">
    <text evidence="2">The sequence shown here is derived from an EMBL/GenBank/DDBJ whole genome shotgun (WGS) entry which is preliminary data.</text>
</comment>
<organism evidence="2 3">
    <name type="scientific">Paraglaciecola polaris LMG 21857</name>
    <dbReference type="NCBI Taxonomy" id="1129793"/>
    <lineage>
        <taxon>Bacteria</taxon>
        <taxon>Pseudomonadati</taxon>
        <taxon>Pseudomonadota</taxon>
        <taxon>Gammaproteobacteria</taxon>
        <taxon>Alteromonadales</taxon>
        <taxon>Alteromonadaceae</taxon>
        <taxon>Paraglaciecola</taxon>
    </lineage>
</organism>